<reference evidence="4 5" key="1">
    <citation type="journal article" date="2014" name="Int. J. Syst. Evol. Microbiol.">
        <title>Complete genome sequence of Corynebacterium casei LMG S-19264T (=DSM 44701T), isolated from a smear-ripened cheese.</title>
        <authorList>
            <consortium name="US DOE Joint Genome Institute (JGI-PGF)"/>
            <person name="Walter F."/>
            <person name="Albersmeier A."/>
            <person name="Kalinowski J."/>
            <person name="Ruckert C."/>
        </authorList>
    </citation>
    <scope>NUCLEOTIDE SEQUENCE [LARGE SCALE GENOMIC DNA]</scope>
    <source>
        <strain evidence="4 5">CGMCC 4.7111</strain>
    </source>
</reference>
<name>A0A918D7H0_9ACTN</name>
<proteinExistence type="inferred from homology"/>
<evidence type="ECO:0000256" key="2">
    <source>
        <dbReference type="SAM" id="MobiDB-lite"/>
    </source>
</evidence>
<feature type="domain" description="CsbD-like" evidence="3">
    <location>
        <begin position="7"/>
        <end position="51"/>
    </location>
</feature>
<comment type="similarity">
    <text evidence="1">Belongs to the UPF0337 (CsbD) family.</text>
</comment>
<sequence length="58" mass="6520">MAKSTTKVQQIRGKMKETLGKALGDKSMQRSGRGEQVRAKAHEVTEKMSQQLHKRTGH</sequence>
<dbReference type="EMBL" id="BMMM01000014">
    <property type="protein sequence ID" value="GGN80941.1"/>
    <property type="molecule type" value="Genomic_DNA"/>
</dbReference>
<feature type="region of interest" description="Disordered" evidence="2">
    <location>
        <begin position="1"/>
        <end position="58"/>
    </location>
</feature>
<organism evidence="4 5">
    <name type="scientific">Streptomyces albiflavescens</name>
    <dbReference type="NCBI Taxonomy" id="1623582"/>
    <lineage>
        <taxon>Bacteria</taxon>
        <taxon>Bacillati</taxon>
        <taxon>Actinomycetota</taxon>
        <taxon>Actinomycetes</taxon>
        <taxon>Kitasatosporales</taxon>
        <taxon>Streptomycetaceae</taxon>
        <taxon>Streptomyces</taxon>
    </lineage>
</organism>
<evidence type="ECO:0000256" key="1">
    <source>
        <dbReference type="ARBA" id="ARBA00009129"/>
    </source>
</evidence>
<evidence type="ECO:0000313" key="5">
    <source>
        <dbReference type="Proteomes" id="UP000600365"/>
    </source>
</evidence>
<evidence type="ECO:0000259" key="3">
    <source>
        <dbReference type="Pfam" id="PF05532"/>
    </source>
</evidence>
<comment type="caution">
    <text evidence="4">The sequence shown here is derived from an EMBL/GenBank/DDBJ whole genome shotgun (WGS) entry which is preliminary data.</text>
</comment>
<gene>
    <name evidence="4" type="ORF">GCM10011579_067020</name>
</gene>
<feature type="compositionally biased region" description="Basic and acidic residues" evidence="2">
    <location>
        <begin position="14"/>
        <end position="46"/>
    </location>
</feature>
<dbReference type="RefSeq" id="WP_189189855.1">
    <property type="nucleotide sequence ID" value="NZ_BMMM01000014.1"/>
</dbReference>
<dbReference type="Pfam" id="PF05532">
    <property type="entry name" value="CsbD"/>
    <property type="match status" value="1"/>
</dbReference>
<dbReference type="SUPFAM" id="SSF69047">
    <property type="entry name" value="Hypothetical protein YjbJ"/>
    <property type="match status" value="1"/>
</dbReference>
<dbReference type="InterPro" id="IPR036629">
    <property type="entry name" value="YjbJ_sf"/>
</dbReference>
<keyword evidence="5" id="KW-1185">Reference proteome</keyword>
<dbReference type="Proteomes" id="UP000600365">
    <property type="component" value="Unassembled WGS sequence"/>
</dbReference>
<accession>A0A918D7H0</accession>
<protein>
    <recommendedName>
        <fullName evidence="3">CsbD-like domain-containing protein</fullName>
    </recommendedName>
</protein>
<dbReference type="AlphaFoldDB" id="A0A918D7H0"/>
<dbReference type="InterPro" id="IPR008462">
    <property type="entry name" value="CsbD"/>
</dbReference>
<evidence type="ECO:0000313" key="4">
    <source>
        <dbReference type="EMBL" id="GGN80941.1"/>
    </source>
</evidence>